<reference evidence="3" key="1">
    <citation type="submission" date="2022-11" db="UniProtKB">
        <authorList>
            <consortium name="WormBaseParasite"/>
        </authorList>
    </citation>
    <scope>IDENTIFICATION</scope>
</reference>
<dbReference type="Proteomes" id="UP000887565">
    <property type="component" value="Unplaced"/>
</dbReference>
<dbReference type="AlphaFoldDB" id="A0A915LC50"/>
<evidence type="ECO:0000313" key="3">
    <source>
        <dbReference type="WBParaSite" id="nRc.2.0.1.t47371-RA"/>
    </source>
</evidence>
<name>A0A915LC50_ROMCU</name>
<evidence type="ECO:0000256" key="1">
    <source>
        <dbReference type="SAM" id="MobiDB-lite"/>
    </source>
</evidence>
<keyword evidence="2" id="KW-1185">Reference proteome</keyword>
<accession>A0A915LC50</accession>
<evidence type="ECO:0000313" key="2">
    <source>
        <dbReference type="Proteomes" id="UP000887565"/>
    </source>
</evidence>
<proteinExistence type="predicted"/>
<protein>
    <submittedName>
        <fullName evidence="3">Uncharacterized protein</fullName>
    </submittedName>
</protein>
<feature type="compositionally biased region" description="Polar residues" evidence="1">
    <location>
        <begin position="1"/>
        <end position="10"/>
    </location>
</feature>
<dbReference type="WBParaSite" id="nRc.2.0.1.t47371-RA">
    <property type="protein sequence ID" value="nRc.2.0.1.t47371-RA"/>
    <property type="gene ID" value="nRc.2.0.1.g47371"/>
</dbReference>
<feature type="region of interest" description="Disordered" evidence="1">
    <location>
        <begin position="1"/>
        <end position="22"/>
    </location>
</feature>
<sequence>MMQKPWPTTETDGHHLLPDMQHSMGGSMSKSFGRHCTRCCSSLASRAVINSVSVWYCCGRNQPPHVFYQATSQSLCSHQEPAPWGRHEPLKFSQVENILFLATRGDT</sequence>
<organism evidence="2 3">
    <name type="scientific">Romanomermis culicivorax</name>
    <name type="common">Nematode worm</name>
    <dbReference type="NCBI Taxonomy" id="13658"/>
    <lineage>
        <taxon>Eukaryota</taxon>
        <taxon>Metazoa</taxon>
        <taxon>Ecdysozoa</taxon>
        <taxon>Nematoda</taxon>
        <taxon>Enoplea</taxon>
        <taxon>Dorylaimia</taxon>
        <taxon>Mermithida</taxon>
        <taxon>Mermithoidea</taxon>
        <taxon>Mermithidae</taxon>
        <taxon>Romanomermis</taxon>
    </lineage>
</organism>